<dbReference type="Proteomes" id="UP000278746">
    <property type="component" value="Unassembled WGS sequence"/>
</dbReference>
<reference evidence="1 2" key="1">
    <citation type="submission" date="2018-10" db="EMBL/GenBank/DDBJ databases">
        <title>Bacillus Keqinensis sp. nov., a moderately halophilic bacterium isolated from a saline-alkaline lake.</title>
        <authorList>
            <person name="Wang H."/>
        </authorList>
    </citation>
    <scope>NUCLEOTIDE SEQUENCE [LARGE SCALE GENOMIC DNA]</scope>
    <source>
        <strain evidence="1 2">KQ-3</strain>
    </source>
</reference>
<comment type="caution">
    <text evidence="1">The sequence shown here is derived from an EMBL/GenBank/DDBJ whole genome shotgun (WGS) entry which is preliminary data.</text>
</comment>
<dbReference type="EMBL" id="RHIB01000002">
    <property type="protein sequence ID" value="RNA67603.1"/>
    <property type="molecule type" value="Genomic_DNA"/>
</dbReference>
<sequence length="69" mass="8085">MCKKYSDDAHVEAFREYALLFGSRSTNRQLRAFLGINSREVVAKMMDDLEVKRVGEKKGRVYMLDRLLE</sequence>
<protein>
    <submittedName>
        <fullName evidence="1">Uncharacterized protein</fullName>
    </submittedName>
</protein>
<evidence type="ECO:0000313" key="1">
    <source>
        <dbReference type="EMBL" id="RNA67603.1"/>
    </source>
</evidence>
<organism evidence="1 2">
    <name type="scientific">Alteribacter keqinensis</name>
    <dbReference type="NCBI Taxonomy" id="2483800"/>
    <lineage>
        <taxon>Bacteria</taxon>
        <taxon>Bacillati</taxon>
        <taxon>Bacillota</taxon>
        <taxon>Bacilli</taxon>
        <taxon>Bacillales</taxon>
        <taxon>Bacillaceae</taxon>
        <taxon>Alteribacter</taxon>
    </lineage>
</organism>
<accession>A0A3M7TTC4</accession>
<name>A0A3M7TTC4_9BACI</name>
<evidence type="ECO:0000313" key="2">
    <source>
        <dbReference type="Proteomes" id="UP000278746"/>
    </source>
</evidence>
<dbReference type="AlphaFoldDB" id="A0A3M7TTC4"/>
<keyword evidence="2" id="KW-1185">Reference proteome</keyword>
<proteinExistence type="predicted"/>
<gene>
    <name evidence="1" type="ORF">EBO34_12830</name>
</gene>